<keyword evidence="1" id="KW-0472">Membrane</keyword>
<dbReference type="EMBL" id="LR798216">
    <property type="protein sequence ID" value="CAB5194531.1"/>
    <property type="molecule type" value="Genomic_DNA"/>
</dbReference>
<organism evidence="2">
    <name type="scientific">uncultured Caudovirales phage</name>
    <dbReference type="NCBI Taxonomy" id="2100421"/>
    <lineage>
        <taxon>Viruses</taxon>
        <taxon>Duplodnaviria</taxon>
        <taxon>Heunggongvirae</taxon>
        <taxon>Uroviricota</taxon>
        <taxon>Caudoviricetes</taxon>
        <taxon>Peduoviridae</taxon>
        <taxon>Maltschvirus</taxon>
        <taxon>Maltschvirus maltsch</taxon>
    </lineage>
</organism>
<evidence type="ECO:0000256" key="1">
    <source>
        <dbReference type="SAM" id="Phobius"/>
    </source>
</evidence>
<keyword evidence="1" id="KW-1133">Transmembrane helix</keyword>
<name>A0A6J7WE37_9CAUD</name>
<proteinExistence type="predicted"/>
<reference evidence="2" key="1">
    <citation type="submission" date="2020-05" db="EMBL/GenBank/DDBJ databases">
        <authorList>
            <person name="Chiriac C."/>
            <person name="Salcher M."/>
            <person name="Ghai R."/>
            <person name="Kavagutti S V."/>
        </authorList>
    </citation>
    <scope>NUCLEOTIDE SEQUENCE</scope>
</reference>
<keyword evidence="1" id="KW-0812">Transmembrane</keyword>
<sequence>MRTNIKEIVINLLVLLAGVYLPFAFIVNEFNPLAWNWITRTLYVLTLVAMLTFAMQEYKKK</sequence>
<protein>
    <submittedName>
        <fullName evidence="2">Uncharacterized protein</fullName>
    </submittedName>
</protein>
<gene>
    <name evidence="2" type="ORF">UFOVP174_11</name>
</gene>
<evidence type="ECO:0000313" key="2">
    <source>
        <dbReference type="EMBL" id="CAB5194531.1"/>
    </source>
</evidence>
<feature type="transmembrane region" description="Helical" evidence="1">
    <location>
        <begin position="33"/>
        <end position="55"/>
    </location>
</feature>
<feature type="transmembrane region" description="Helical" evidence="1">
    <location>
        <begin position="9"/>
        <end position="27"/>
    </location>
</feature>
<accession>A0A6J7WE37</accession>